<feature type="region of interest" description="Disordered" evidence="1">
    <location>
        <begin position="55"/>
        <end position="77"/>
    </location>
</feature>
<dbReference type="GeneID" id="13285589"/>
<evidence type="ECO:0000256" key="1">
    <source>
        <dbReference type="SAM" id="MobiDB-lite"/>
    </source>
</evidence>
<dbReference type="eggNOG" id="ENOG502SB7A">
    <property type="taxonomic scope" value="Eukaryota"/>
</dbReference>
<proteinExistence type="predicted"/>
<reference evidence="3" key="1">
    <citation type="journal article" date="2011" name="Nat. Commun.">
        <title>Effector diversification within compartments of the Leptosphaeria maculans genome affected by Repeat-Induced Point mutations.</title>
        <authorList>
            <person name="Rouxel T."/>
            <person name="Grandaubert J."/>
            <person name="Hane J.K."/>
            <person name="Hoede C."/>
            <person name="van de Wouw A.P."/>
            <person name="Couloux A."/>
            <person name="Dominguez V."/>
            <person name="Anthouard V."/>
            <person name="Bally P."/>
            <person name="Bourras S."/>
            <person name="Cozijnsen A.J."/>
            <person name="Ciuffetti L.M."/>
            <person name="Degrave A."/>
            <person name="Dilmaghani A."/>
            <person name="Duret L."/>
            <person name="Fudal I."/>
            <person name="Goodwin S.B."/>
            <person name="Gout L."/>
            <person name="Glaser N."/>
            <person name="Linglin J."/>
            <person name="Kema G.H.J."/>
            <person name="Lapalu N."/>
            <person name="Lawrence C.B."/>
            <person name="May K."/>
            <person name="Meyer M."/>
            <person name="Ollivier B."/>
            <person name="Poulain J."/>
            <person name="Schoch C.L."/>
            <person name="Simon A."/>
            <person name="Spatafora J.W."/>
            <person name="Stachowiak A."/>
            <person name="Turgeon B.G."/>
            <person name="Tyler B.M."/>
            <person name="Vincent D."/>
            <person name="Weissenbach J."/>
            <person name="Amselem J."/>
            <person name="Quesneville H."/>
            <person name="Oliver R.P."/>
            <person name="Wincker P."/>
            <person name="Balesdent M.-H."/>
            <person name="Howlett B.J."/>
        </authorList>
    </citation>
    <scope>NUCLEOTIDE SEQUENCE [LARGE SCALE GENOMIC DNA]</scope>
    <source>
        <strain evidence="3">JN3 / isolate v23.1.3 / race Av1-4-5-6-7-8</strain>
    </source>
</reference>
<feature type="compositionally biased region" description="Basic and acidic residues" evidence="1">
    <location>
        <begin position="560"/>
        <end position="586"/>
    </location>
</feature>
<dbReference type="STRING" id="985895.E4ZS82"/>
<dbReference type="PANTHER" id="PTHR37490">
    <property type="entry name" value="EXPRESSED PROTEIN"/>
    <property type="match status" value="1"/>
</dbReference>
<dbReference type="OrthoDB" id="426718at2759"/>
<accession>E4ZS82</accession>
<protein>
    <submittedName>
        <fullName evidence="2">Predicted protein</fullName>
    </submittedName>
</protein>
<evidence type="ECO:0000313" key="2">
    <source>
        <dbReference type="EMBL" id="CBX94262.1"/>
    </source>
</evidence>
<dbReference type="PANTHER" id="PTHR37490:SF3">
    <property type="entry name" value="DUF3431 DOMAIN CONTAINING PROTEIN"/>
    <property type="match status" value="1"/>
</dbReference>
<feature type="compositionally biased region" description="Low complexity" evidence="1">
    <location>
        <begin position="135"/>
        <end position="158"/>
    </location>
</feature>
<dbReference type="HOGENOM" id="CLU_031559_1_1_1"/>
<keyword evidence="3" id="KW-1185">Reference proteome</keyword>
<dbReference type="Pfam" id="PF11913">
    <property type="entry name" value="DUF3431"/>
    <property type="match status" value="1"/>
</dbReference>
<dbReference type="Proteomes" id="UP000002668">
    <property type="component" value="Genome"/>
</dbReference>
<feature type="region of interest" description="Disordered" evidence="1">
    <location>
        <begin position="134"/>
        <end position="158"/>
    </location>
</feature>
<evidence type="ECO:0000313" key="3">
    <source>
        <dbReference type="Proteomes" id="UP000002668"/>
    </source>
</evidence>
<organism evidence="3">
    <name type="scientific">Leptosphaeria maculans (strain JN3 / isolate v23.1.3 / race Av1-4-5-6-7-8)</name>
    <name type="common">Blackleg fungus</name>
    <name type="synonym">Phoma lingam</name>
    <dbReference type="NCBI Taxonomy" id="985895"/>
    <lineage>
        <taxon>Eukaryota</taxon>
        <taxon>Fungi</taxon>
        <taxon>Dikarya</taxon>
        <taxon>Ascomycota</taxon>
        <taxon>Pezizomycotina</taxon>
        <taxon>Dothideomycetes</taxon>
        <taxon>Pleosporomycetidae</taxon>
        <taxon>Pleosporales</taxon>
        <taxon>Pleosporineae</taxon>
        <taxon>Leptosphaeriaceae</taxon>
        <taxon>Plenodomus</taxon>
        <taxon>Plenodomus lingam/Leptosphaeria maculans species complex</taxon>
    </lineage>
</organism>
<sequence length="605" mass="68957">MPGIAFPTVARPAHMCPLPTTRAIAMGLRIPSSGHFLIPSALTVLSLSIAGERVEASPTKARNDADKSGQRAAIYGRRSQATERFKQWVPSKLRPSVDDTKHKHAGTWGRALGREYHRMYRPFSCYSTQHSLVATPTPTTSTPTHTSTQRQPQPQTSTNAAQARTCIDTSLCYHQTNCLALKATGLSVKMLSRPPRLISTVFAAALFCLAWWYLQTVPGAGSSLSSWESPHPSAPSPASSSSSTYKPASLRGDPLDFSLPLRFTDGLSQLKPPGSNYTYKIVVPKTEDEDIAWITEEIPDAPLVVYELDNPNAEHKVPKNKGREAMVYLSYIIDHYDDLADTTIFMHAHRYAWHNNMLQGLSTVTMIKRLNHERVARMGYMNLRCHHDPGCPDWIHLDRPGGDFDFYYKPEEIYWRRHIWEELHPGAPIPPSLSGICCAQFALSKQRIRDVPIERFLHYRKWLLTTPMEDQYSGRIFEYIWHYIFTGHEVFCPAMNTCYCDGYGICFGGRQKFDDYFTKQDNRNTMNEKLQHFKGQVEGQVVEPTQDVLAERQRLQETVDMMDKELDTLRDQAKRRGEDPKARQEETESWDSSHIWDYLPQDKAQ</sequence>
<dbReference type="AlphaFoldDB" id="E4ZS82"/>
<dbReference type="InterPro" id="IPR021838">
    <property type="entry name" value="DUF3431"/>
</dbReference>
<dbReference type="InParanoid" id="E4ZS82"/>
<feature type="region of interest" description="Disordered" evidence="1">
    <location>
        <begin position="560"/>
        <end position="605"/>
    </location>
</feature>
<name>E4ZS82_LEPMJ</name>
<dbReference type="EMBL" id="FP929121">
    <property type="protein sequence ID" value="CBX94262.1"/>
    <property type="molecule type" value="Genomic_DNA"/>
</dbReference>
<feature type="region of interest" description="Disordered" evidence="1">
    <location>
        <begin position="224"/>
        <end position="247"/>
    </location>
</feature>
<gene>
    <name evidence="2" type="ORF">LEMA_P122410.1</name>
</gene>
<dbReference type="VEuPathDB" id="FungiDB:LEMA_P122410.1"/>